<dbReference type="AlphaFoldDB" id="A0ABD3B957"/>
<protein>
    <submittedName>
        <fullName evidence="1">Uncharacterized protein</fullName>
    </submittedName>
</protein>
<accession>A0ABD3B957</accession>
<gene>
    <name evidence="1" type="ORF">CASFOL_041970</name>
</gene>
<sequence length="112" mass="12177">MTFEPDGVREAVLLIESFLKSNPTEKGCTLFVIGYCDILDTFIAFELGDNIEEKQSYSDINDPFHAIGSGSGIGKLAWRRQIASKTMDDGDSVAMDVKEALVSACMDDPCCG</sequence>
<reference evidence="2" key="1">
    <citation type="journal article" date="2024" name="IScience">
        <title>Strigolactones Initiate the Formation of Haustorium-like Structures in Castilleja.</title>
        <authorList>
            <person name="Buerger M."/>
            <person name="Peterson D."/>
            <person name="Chory J."/>
        </authorList>
    </citation>
    <scope>NUCLEOTIDE SEQUENCE [LARGE SCALE GENOMIC DNA]</scope>
</reference>
<evidence type="ECO:0000313" key="1">
    <source>
        <dbReference type="EMBL" id="KAL3613896.1"/>
    </source>
</evidence>
<keyword evidence="2" id="KW-1185">Reference proteome</keyword>
<proteinExistence type="predicted"/>
<dbReference type="Proteomes" id="UP001632038">
    <property type="component" value="Unassembled WGS sequence"/>
</dbReference>
<name>A0ABD3B957_9LAMI</name>
<evidence type="ECO:0000313" key="2">
    <source>
        <dbReference type="Proteomes" id="UP001632038"/>
    </source>
</evidence>
<organism evidence="1 2">
    <name type="scientific">Castilleja foliolosa</name>
    <dbReference type="NCBI Taxonomy" id="1961234"/>
    <lineage>
        <taxon>Eukaryota</taxon>
        <taxon>Viridiplantae</taxon>
        <taxon>Streptophyta</taxon>
        <taxon>Embryophyta</taxon>
        <taxon>Tracheophyta</taxon>
        <taxon>Spermatophyta</taxon>
        <taxon>Magnoliopsida</taxon>
        <taxon>eudicotyledons</taxon>
        <taxon>Gunneridae</taxon>
        <taxon>Pentapetalae</taxon>
        <taxon>asterids</taxon>
        <taxon>lamiids</taxon>
        <taxon>Lamiales</taxon>
        <taxon>Orobanchaceae</taxon>
        <taxon>Pedicularideae</taxon>
        <taxon>Castillejinae</taxon>
        <taxon>Castilleja</taxon>
    </lineage>
</organism>
<comment type="caution">
    <text evidence="1">The sequence shown here is derived from an EMBL/GenBank/DDBJ whole genome shotgun (WGS) entry which is preliminary data.</text>
</comment>
<dbReference type="EMBL" id="JAVIJP010000107">
    <property type="protein sequence ID" value="KAL3613896.1"/>
    <property type="molecule type" value="Genomic_DNA"/>
</dbReference>